<protein>
    <recommendedName>
        <fullName evidence="4 16">Dihydrolipoyl dehydrogenase</fullName>
        <ecNumber evidence="3 16">1.8.1.4</ecNumber>
    </recommendedName>
</protein>
<dbReference type="Gene3D" id="3.30.390.30">
    <property type="match status" value="1"/>
</dbReference>
<evidence type="ECO:0000256" key="12">
    <source>
        <dbReference type="ARBA" id="ARBA00049187"/>
    </source>
</evidence>
<evidence type="ECO:0000256" key="6">
    <source>
        <dbReference type="ARBA" id="ARBA00022630"/>
    </source>
</evidence>
<dbReference type="GO" id="GO:0005737">
    <property type="term" value="C:cytoplasm"/>
    <property type="evidence" value="ECO:0007669"/>
    <property type="project" value="UniProtKB-SubCell"/>
</dbReference>
<keyword evidence="11 16" id="KW-0676">Redox-active center</keyword>
<dbReference type="InterPro" id="IPR006258">
    <property type="entry name" value="Lipoamide_DH"/>
</dbReference>
<dbReference type="SUPFAM" id="SSF55424">
    <property type="entry name" value="FAD/NAD-linked reductases, dimerisation (C-terminal) domain"/>
    <property type="match status" value="1"/>
</dbReference>
<evidence type="ECO:0000313" key="20">
    <source>
        <dbReference type="Proteomes" id="UP000234845"/>
    </source>
</evidence>
<dbReference type="PIRSF" id="PIRSF000350">
    <property type="entry name" value="Mercury_reductase_MerA"/>
    <property type="match status" value="1"/>
</dbReference>
<feature type="binding site" evidence="14">
    <location>
        <position position="210"/>
    </location>
    <ligand>
        <name>NAD(+)</name>
        <dbReference type="ChEBI" id="CHEBI:57540"/>
    </ligand>
</feature>
<feature type="disulfide bond" description="Redox-active" evidence="15">
    <location>
        <begin position="48"/>
        <end position="53"/>
    </location>
</feature>
<feature type="binding site" evidence="14">
    <location>
        <begin position="187"/>
        <end position="194"/>
    </location>
    <ligand>
        <name>NAD(+)</name>
        <dbReference type="ChEBI" id="CHEBI:57540"/>
    </ligand>
</feature>
<comment type="miscellaneous">
    <text evidence="16">The active site is a redox-active disulfide bond.</text>
</comment>
<dbReference type="InterPro" id="IPR012999">
    <property type="entry name" value="Pyr_OxRdtase_I_AS"/>
</dbReference>
<keyword evidence="9 14" id="KW-0520">NAD</keyword>
<feature type="active site" description="Proton acceptor" evidence="13">
    <location>
        <position position="450"/>
    </location>
</feature>
<dbReference type="Pfam" id="PF02852">
    <property type="entry name" value="Pyr_redox_dim"/>
    <property type="match status" value="1"/>
</dbReference>
<dbReference type="EMBL" id="PKLZ01000003">
    <property type="protein sequence ID" value="PLW83279.1"/>
    <property type="molecule type" value="Genomic_DNA"/>
</dbReference>
<comment type="subcellular location">
    <subcellularLocation>
        <location evidence="1">Cytoplasm</location>
    </subcellularLocation>
</comment>
<dbReference type="GO" id="GO:0050660">
    <property type="term" value="F:flavin adenine dinucleotide binding"/>
    <property type="evidence" value="ECO:0007669"/>
    <property type="project" value="InterPro"/>
</dbReference>
<evidence type="ECO:0000259" key="18">
    <source>
        <dbReference type="Pfam" id="PF07992"/>
    </source>
</evidence>
<dbReference type="InterPro" id="IPR036188">
    <property type="entry name" value="FAD/NAD-bd_sf"/>
</dbReference>
<dbReference type="PANTHER" id="PTHR22912">
    <property type="entry name" value="DISULFIDE OXIDOREDUCTASE"/>
    <property type="match status" value="1"/>
</dbReference>
<evidence type="ECO:0000313" key="19">
    <source>
        <dbReference type="EMBL" id="PLW83279.1"/>
    </source>
</evidence>
<dbReference type="PRINTS" id="PR00411">
    <property type="entry name" value="PNDRDTASEI"/>
</dbReference>
<reference evidence="20" key="1">
    <citation type="submission" date="2017-11" db="EMBL/GenBank/DDBJ databases">
        <title>The draft genome sequence of Chromatocurvus sp. F02.</title>
        <authorList>
            <person name="Du Z.-J."/>
            <person name="Chang Y.-Q."/>
        </authorList>
    </citation>
    <scope>NUCLEOTIDE SEQUENCE [LARGE SCALE GENOMIC DNA]</scope>
    <source>
        <strain evidence="20">F02</strain>
    </source>
</reference>
<evidence type="ECO:0000256" key="8">
    <source>
        <dbReference type="ARBA" id="ARBA00023002"/>
    </source>
</evidence>
<dbReference type="GO" id="GO:0006103">
    <property type="term" value="P:2-oxoglutarate metabolic process"/>
    <property type="evidence" value="ECO:0007669"/>
    <property type="project" value="TreeGrafter"/>
</dbReference>
<evidence type="ECO:0000256" key="16">
    <source>
        <dbReference type="RuleBase" id="RU003692"/>
    </source>
</evidence>
<evidence type="ECO:0000256" key="11">
    <source>
        <dbReference type="ARBA" id="ARBA00023284"/>
    </source>
</evidence>
<feature type="binding site" evidence="14">
    <location>
        <begin position="324"/>
        <end position="327"/>
    </location>
    <ligand>
        <name>FAD</name>
        <dbReference type="ChEBI" id="CHEBI:57692"/>
    </ligand>
</feature>
<dbReference type="InterPro" id="IPR023753">
    <property type="entry name" value="FAD/NAD-binding_dom"/>
</dbReference>
<evidence type="ECO:0000256" key="9">
    <source>
        <dbReference type="ARBA" id="ARBA00023027"/>
    </source>
</evidence>
<dbReference type="FunFam" id="3.30.390.30:FF:000001">
    <property type="entry name" value="Dihydrolipoyl dehydrogenase"/>
    <property type="match status" value="1"/>
</dbReference>
<feature type="binding site" evidence="14">
    <location>
        <position position="57"/>
    </location>
    <ligand>
        <name>FAD</name>
        <dbReference type="ChEBI" id="CHEBI:57692"/>
    </ligand>
</feature>
<dbReference type="InterPro" id="IPR004099">
    <property type="entry name" value="Pyr_nucl-diS_OxRdtase_dimer"/>
</dbReference>
<dbReference type="GO" id="GO:0004148">
    <property type="term" value="F:dihydrolipoyl dehydrogenase (NADH) activity"/>
    <property type="evidence" value="ECO:0007669"/>
    <property type="project" value="UniProtKB-EC"/>
</dbReference>
<dbReference type="PRINTS" id="PR00368">
    <property type="entry name" value="FADPNR"/>
</dbReference>
<dbReference type="SUPFAM" id="SSF51905">
    <property type="entry name" value="FAD/NAD(P)-binding domain"/>
    <property type="match status" value="1"/>
</dbReference>
<dbReference type="Pfam" id="PF07992">
    <property type="entry name" value="Pyr_redox_2"/>
    <property type="match status" value="1"/>
</dbReference>
<organism evidence="19 20">
    <name type="scientific">Kineobactrum sediminis</name>
    <dbReference type="NCBI Taxonomy" id="1905677"/>
    <lineage>
        <taxon>Bacteria</taxon>
        <taxon>Pseudomonadati</taxon>
        <taxon>Pseudomonadota</taxon>
        <taxon>Gammaproteobacteria</taxon>
        <taxon>Cellvibrionales</taxon>
        <taxon>Halieaceae</taxon>
        <taxon>Kineobactrum</taxon>
    </lineage>
</organism>
<evidence type="ECO:0000256" key="13">
    <source>
        <dbReference type="PIRSR" id="PIRSR000350-2"/>
    </source>
</evidence>
<sequence>MSDYDVVVIGSGPGGYVAAIKAAQLGLSTACVEEWLDDDGKVRLGGTCLNVGCIPSKALLDSSQKFVEAKEHLGVHGITVKSAEMDVPAMLARKNKIVDQLTGGISGLFKHNGVTPIQGRGKVLAGAKVEVTDREGKVSILDAGNVIIAAGSVPIAIGPAPIDNDCIVDSTGALEFTEVPTRLGVIGAGVIGLELGSVWARLGAEVVMLEALDELLPMMDSQVAKEAGKIFRKQNLDIRLGARVTGTEVKDGKVSVTFTAGGEEHVEVFDKLIVSVGRRPRTEDLLATDCGVTLDERGFIYVNDYCATEAPHVYAVGDVVRGLMLAHKGSEEGVMVAERIAGKPAQVNYDCIPSVIYTHPEVAAVGKTEQQLKSDGISYKAGVFPFAASGRAMAANDTDGIVKILADKETDRVLGCHIVGPSAADLVQQVVIAMEFGASSEDLALTVFAHPTLSETVHEAALAVNGHAIHIANRKQRK</sequence>
<keyword evidence="5" id="KW-0963">Cytoplasm</keyword>
<evidence type="ECO:0000256" key="7">
    <source>
        <dbReference type="ARBA" id="ARBA00022827"/>
    </source>
</evidence>
<keyword evidence="7 14" id="KW-0274">FAD</keyword>
<comment type="caution">
    <text evidence="19">The sequence shown here is derived from an EMBL/GenBank/DDBJ whole genome shotgun (WGS) entry which is preliminary data.</text>
</comment>
<feature type="domain" description="FAD/NAD(P)-binding" evidence="18">
    <location>
        <begin position="4"/>
        <end position="333"/>
    </location>
</feature>
<proteinExistence type="inferred from homology"/>
<keyword evidence="20" id="KW-1185">Reference proteome</keyword>
<dbReference type="PROSITE" id="PS00076">
    <property type="entry name" value="PYRIDINE_REDOX_1"/>
    <property type="match status" value="1"/>
</dbReference>
<comment type="similarity">
    <text evidence="2 16">Belongs to the class-I pyridine nucleotide-disulfide oxidoreductase family.</text>
</comment>
<dbReference type="EC" id="1.8.1.4" evidence="3 16"/>
<comment type="cofactor">
    <cofactor evidence="14 16">
        <name>FAD</name>
        <dbReference type="ChEBI" id="CHEBI:57692"/>
    </cofactor>
    <text evidence="14 16">Binds 1 FAD per subunit.</text>
</comment>
<evidence type="ECO:0000256" key="2">
    <source>
        <dbReference type="ARBA" id="ARBA00007532"/>
    </source>
</evidence>
<dbReference type="PANTHER" id="PTHR22912:SF224">
    <property type="entry name" value="DIHYDROLIPOYL DEHYDROGENASE"/>
    <property type="match status" value="1"/>
</dbReference>
<dbReference type="RefSeq" id="WP_101520880.1">
    <property type="nucleotide sequence ID" value="NZ_PKLZ01000003.1"/>
</dbReference>
<dbReference type="AlphaFoldDB" id="A0A2N5Y4G8"/>
<evidence type="ECO:0000256" key="1">
    <source>
        <dbReference type="ARBA" id="ARBA00004496"/>
    </source>
</evidence>
<evidence type="ECO:0000256" key="3">
    <source>
        <dbReference type="ARBA" id="ARBA00012608"/>
    </source>
</evidence>
<accession>A0A2N5Y4G8</accession>
<evidence type="ECO:0000256" key="14">
    <source>
        <dbReference type="PIRSR" id="PIRSR000350-3"/>
    </source>
</evidence>
<evidence type="ECO:0000259" key="17">
    <source>
        <dbReference type="Pfam" id="PF02852"/>
    </source>
</evidence>
<dbReference type="NCBIfam" id="TIGR01350">
    <property type="entry name" value="lipoamide_DH"/>
    <property type="match status" value="1"/>
</dbReference>
<evidence type="ECO:0000256" key="4">
    <source>
        <dbReference type="ARBA" id="ARBA00016961"/>
    </source>
</evidence>
<keyword evidence="14" id="KW-0547">Nucleotide-binding</keyword>
<evidence type="ECO:0000256" key="10">
    <source>
        <dbReference type="ARBA" id="ARBA00023157"/>
    </source>
</evidence>
<feature type="binding site" evidence="14">
    <location>
        <position position="277"/>
    </location>
    <ligand>
        <name>NAD(+)</name>
        <dbReference type="ChEBI" id="CHEBI:57540"/>
    </ligand>
</feature>
<dbReference type="InterPro" id="IPR016156">
    <property type="entry name" value="FAD/NAD-linked_Rdtase_dimer_sf"/>
</dbReference>
<gene>
    <name evidence="19" type="primary">lpdA</name>
    <name evidence="19" type="ORF">CWI75_07700</name>
</gene>
<name>A0A2N5Y4G8_9GAMM</name>
<keyword evidence="10" id="KW-1015">Disulfide bond</keyword>
<feature type="domain" description="Pyridine nucleotide-disulphide oxidoreductase dimerisation" evidence="17">
    <location>
        <begin position="352"/>
        <end position="461"/>
    </location>
</feature>
<dbReference type="InterPro" id="IPR001100">
    <property type="entry name" value="Pyr_nuc-diS_OxRdtase"/>
</dbReference>
<dbReference type="Proteomes" id="UP000234845">
    <property type="component" value="Unassembled WGS sequence"/>
</dbReference>
<keyword evidence="6 16" id="KW-0285">Flavoprotein</keyword>
<dbReference type="OrthoDB" id="9800167at2"/>
<dbReference type="InterPro" id="IPR050151">
    <property type="entry name" value="Class-I_Pyr_Nuc-Dis_Oxidored"/>
</dbReference>
<comment type="catalytic activity">
    <reaction evidence="12 16">
        <text>N(6)-[(R)-dihydrolipoyl]-L-lysyl-[protein] + NAD(+) = N(6)-[(R)-lipoyl]-L-lysyl-[protein] + NADH + H(+)</text>
        <dbReference type="Rhea" id="RHEA:15045"/>
        <dbReference type="Rhea" id="RHEA-COMP:10474"/>
        <dbReference type="Rhea" id="RHEA-COMP:10475"/>
        <dbReference type="ChEBI" id="CHEBI:15378"/>
        <dbReference type="ChEBI" id="CHEBI:57540"/>
        <dbReference type="ChEBI" id="CHEBI:57945"/>
        <dbReference type="ChEBI" id="CHEBI:83099"/>
        <dbReference type="ChEBI" id="CHEBI:83100"/>
        <dbReference type="EC" id="1.8.1.4"/>
    </reaction>
</comment>
<dbReference type="Gene3D" id="3.50.50.60">
    <property type="entry name" value="FAD/NAD(P)-binding domain"/>
    <property type="match status" value="2"/>
</dbReference>
<feature type="binding site" evidence="14">
    <location>
        <position position="318"/>
    </location>
    <ligand>
        <name>FAD</name>
        <dbReference type="ChEBI" id="CHEBI:57692"/>
    </ligand>
</feature>
<evidence type="ECO:0000256" key="15">
    <source>
        <dbReference type="PIRSR" id="PIRSR000350-4"/>
    </source>
</evidence>
<feature type="binding site" evidence="14">
    <location>
        <position position="121"/>
    </location>
    <ligand>
        <name>FAD</name>
        <dbReference type="ChEBI" id="CHEBI:57692"/>
    </ligand>
</feature>
<evidence type="ECO:0000256" key="5">
    <source>
        <dbReference type="ARBA" id="ARBA00022490"/>
    </source>
</evidence>
<keyword evidence="8 16" id="KW-0560">Oxidoreductase</keyword>